<reference evidence="1" key="1">
    <citation type="submission" date="2020-05" db="EMBL/GenBank/DDBJ databases">
        <title>Large-scale comparative analyses of tick genomes elucidate their genetic diversity and vector capacities.</title>
        <authorList>
            <person name="Jia N."/>
            <person name="Wang J."/>
            <person name="Shi W."/>
            <person name="Du L."/>
            <person name="Sun Y."/>
            <person name="Zhan W."/>
            <person name="Jiang J."/>
            <person name="Wang Q."/>
            <person name="Zhang B."/>
            <person name="Ji P."/>
            <person name="Sakyi L.B."/>
            <person name="Cui X."/>
            <person name="Yuan T."/>
            <person name="Jiang B."/>
            <person name="Yang W."/>
            <person name="Lam T.T.-Y."/>
            <person name="Chang Q."/>
            <person name="Ding S."/>
            <person name="Wang X."/>
            <person name="Zhu J."/>
            <person name="Ruan X."/>
            <person name="Zhao L."/>
            <person name="Wei J."/>
            <person name="Que T."/>
            <person name="Du C."/>
            <person name="Cheng J."/>
            <person name="Dai P."/>
            <person name="Han X."/>
            <person name="Huang E."/>
            <person name="Gao Y."/>
            <person name="Liu J."/>
            <person name="Shao H."/>
            <person name="Ye R."/>
            <person name="Li L."/>
            <person name="Wei W."/>
            <person name="Wang X."/>
            <person name="Wang C."/>
            <person name="Yang T."/>
            <person name="Huo Q."/>
            <person name="Li W."/>
            <person name="Guo W."/>
            <person name="Chen H."/>
            <person name="Zhou L."/>
            <person name="Ni X."/>
            <person name="Tian J."/>
            <person name="Zhou Y."/>
            <person name="Sheng Y."/>
            <person name="Liu T."/>
            <person name="Pan Y."/>
            <person name="Xia L."/>
            <person name="Li J."/>
            <person name="Zhao F."/>
            <person name="Cao W."/>
        </authorList>
    </citation>
    <scope>NUCLEOTIDE SEQUENCE</scope>
    <source>
        <strain evidence="1">Hyas-2018</strain>
    </source>
</reference>
<protein>
    <submittedName>
        <fullName evidence="1">Uncharacterized protein</fullName>
    </submittedName>
</protein>
<proteinExistence type="predicted"/>
<comment type="caution">
    <text evidence="1">The sequence shown here is derived from an EMBL/GenBank/DDBJ whole genome shotgun (WGS) entry which is preliminary data.</text>
</comment>
<keyword evidence="2" id="KW-1185">Reference proteome</keyword>
<evidence type="ECO:0000313" key="2">
    <source>
        <dbReference type="Proteomes" id="UP000821845"/>
    </source>
</evidence>
<organism evidence="1 2">
    <name type="scientific">Hyalomma asiaticum</name>
    <name type="common">Tick</name>
    <dbReference type="NCBI Taxonomy" id="266040"/>
    <lineage>
        <taxon>Eukaryota</taxon>
        <taxon>Metazoa</taxon>
        <taxon>Ecdysozoa</taxon>
        <taxon>Arthropoda</taxon>
        <taxon>Chelicerata</taxon>
        <taxon>Arachnida</taxon>
        <taxon>Acari</taxon>
        <taxon>Parasitiformes</taxon>
        <taxon>Ixodida</taxon>
        <taxon>Ixodoidea</taxon>
        <taxon>Ixodidae</taxon>
        <taxon>Hyalomminae</taxon>
        <taxon>Hyalomma</taxon>
    </lineage>
</organism>
<gene>
    <name evidence="1" type="ORF">HPB50_023299</name>
</gene>
<sequence length="149" mass="16943">MWLECPHVCHIIMREALSGYEAARDHPRLTQVPKGPLYLALDLKLRELARSGFRLRRDRSRPSAATGAADHMVAVSRATQHRVLNRNPSRIFSAMLELRTNRDESKEPFQTGFENGRFEQSNQDEEYCAVFTESATIGNLRMVTLATLA</sequence>
<name>A0ACB7TTL0_HYAAI</name>
<accession>A0ACB7TTL0</accession>
<dbReference type="Proteomes" id="UP000821845">
    <property type="component" value="Chromosome 1"/>
</dbReference>
<dbReference type="EMBL" id="CM023481">
    <property type="protein sequence ID" value="KAH6948249.1"/>
    <property type="molecule type" value="Genomic_DNA"/>
</dbReference>
<evidence type="ECO:0000313" key="1">
    <source>
        <dbReference type="EMBL" id="KAH6948249.1"/>
    </source>
</evidence>